<accession>A0ABT0THU7</accession>
<dbReference type="RefSeq" id="WP_250582062.1">
    <property type="nucleotide sequence ID" value="NZ_JAMLJN010000006.1"/>
</dbReference>
<evidence type="ECO:0000313" key="2">
    <source>
        <dbReference type="Proteomes" id="UP001203342"/>
    </source>
</evidence>
<dbReference type="EMBL" id="JAMLJN010000006">
    <property type="protein sequence ID" value="MCL9770549.1"/>
    <property type="molecule type" value="Genomic_DNA"/>
</dbReference>
<protein>
    <submittedName>
        <fullName evidence="1">Uncharacterized protein</fullName>
    </submittedName>
</protein>
<gene>
    <name evidence="1" type="ORF">NAT47_08970</name>
</gene>
<reference evidence="1 2" key="1">
    <citation type="submission" date="2022-05" db="EMBL/GenBank/DDBJ databases">
        <title>Flavobacterium sp., isolated from activated sludge.</title>
        <authorList>
            <person name="Ran Q."/>
        </authorList>
    </citation>
    <scope>NUCLEOTIDE SEQUENCE [LARGE SCALE GENOMIC DNA]</scope>
    <source>
        <strain evidence="1 2">HXWNR69</strain>
    </source>
</reference>
<sequence>MRTITFNLADKHENKKGLINKKNYELNGVPTTHQTKDGIAYVVDFENEKKGEEFNVFINKLIPNLFEY</sequence>
<organism evidence="1 2">
    <name type="scientific">Flavobacterium fragile</name>
    <dbReference type="NCBI Taxonomy" id="2949085"/>
    <lineage>
        <taxon>Bacteria</taxon>
        <taxon>Pseudomonadati</taxon>
        <taxon>Bacteroidota</taxon>
        <taxon>Flavobacteriia</taxon>
        <taxon>Flavobacteriales</taxon>
        <taxon>Flavobacteriaceae</taxon>
        <taxon>Flavobacterium</taxon>
    </lineage>
</organism>
<evidence type="ECO:0000313" key="1">
    <source>
        <dbReference type="EMBL" id="MCL9770549.1"/>
    </source>
</evidence>
<dbReference type="Proteomes" id="UP001203342">
    <property type="component" value="Unassembled WGS sequence"/>
</dbReference>
<keyword evidence="2" id="KW-1185">Reference proteome</keyword>
<name>A0ABT0THU7_9FLAO</name>
<comment type="caution">
    <text evidence="1">The sequence shown here is derived from an EMBL/GenBank/DDBJ whole genome shotgun (WGS) entry which is preliminary data.</text>
</comment>
<proteinExistence type="predicted"/>